<reference evidence="3" key="1">
    <citation type="journal article" date="2019" name="Int. J. Syst. Evol. Microbiol.">
        <title>The Global Catalogue of Microorganisms (GCM) 10K type strain sequencing project: providing services to taxonomists for standard genome sequencing and annotation.</title>
        <authorList>
            <consortium name="The Broad Institute Genomics Platform"/>
            <consortium name="The Broad Institute Genome Sequencing Center for Infectious Disease"/>
            <person name="Wu L."/>
            <person name="Ma J."/>
        </authorList>
    </citation>
    <scope>NUCLEOTIDE SEQUENCE [LARGE SCALE GENOMIC DNA]</scope>
    <source>
        <strain evidence="3">TISTR 1906</strain>
    </source>
</reference>
<keyword evidence="3" id="KW-1185">Reference proteome</keyword>
<feature type="domain" description="DUF488" evidence="1">
    <location>
        <begin position="3"/>
        <end position="134"/>
    </location>
</feature>
<proteinExistence type="predicted"/>
<name>A0ABW5ULV5_9BURK</name>
<comment type="caution">
    <text evidence="2">The sequence shown here is derived from an EMBL/GenBank/DDBJ whole genome shotgun (WGS) entry which is preliminary data.</text>
</comment>
<gene>
    <name evidence="2" type="ORF">ACFSW6_08530</name>
</gene>
<accession>A0ABW5ULV5</accession>
<dbReference type="Pfam" id="PF22751">
    <property type="entry name" value="DUF488-N3a"/>
    <property type="match status" value="1"/>
</dbReference>
<dbReference type="RefSeq" id="WP_066469905.1">
    <property type="nucleotide sequence ID" value="NZ_BCNT01000001.1"/>
</dbReference>
<evidence type="ECO:0000313" key="2">
    <source>
        <dbReference type="EMBL" id="MFD2754131.1"/>
    </source>
</evidence>
<sequence length="139" mass="15620">MPVRIVRLGTPRAPGEGLRIGTVRRPPRGVPKAEFASRDYYDVWYPELSPEPDTMKLALESHHLQDQGQTAKADKLWKQFDKLFRKQLAEAPADRTLSLLAALSHHAAFAVGCYCENEARCHRSILRSLLQDKGADIAN</sequence>
<dbReference type="InterPro" id="IPR054495">
    <property type="entry name" value="DUF488-N3a"/>
</dbReference>
<organism evidence="2 3">
    <name type="scientific">Comamonas terrae</name>
    <dbReference type="NCBI Taxonomy" id="673548"/>
    <lineage>
        <taxon>Bacteria</taxon>
        <taxon>Pseudomonadati</taxon>
        <taxon>Pseudomonadota</taxon>
        <taxon>Betaproteobacteria</taxon>
        <taxon>Burkholderiales</taxon>
        <taxon>Comamonadaceae</taxon>
        <taxon>Comamonas</taxon>
    </lineage>
</organism>
<dbReference type="Proteomes" id="UP001597463">
    <property type="component" value="Unassembled WGS sequence"/>
</dbReference>
<protein>
    <submittedName>
        <fullName evidence="2">DUF488 domain-containing protein</fullName>
    </submittedName>
</protein>
<evidence type="ECO:0000259" key="1">
    <source>
        <dbReference type="Pfam" id="PF22751"/>
    </source>
</evidence>
<dbReference type="EMBL" id="JBHUMV010000003">
    <property type="protein sequence ID" value="MFD2754131.1"/>
    <property type="molecule type" value="Genomic_DNA"/>
</dbReference>
<evidence type="ECO:0000313" key="3">
    <source>
        <dbReference type="Proteomes" id="UP001597463"/>
    </source>
</evidence>